<dbReference type="GO" id="GO:0000976">
    <property type="term" value="F:transcription cis-regulatory region binding"/>
    <property type="evidence" value="ECO:0007669"/>
    <property type="project" value="TreeGrafter"/>
</dbReference>
<evidence type="ECO:0000256" key="1">
    <source>
        <dbReference type="ARBA" id="ARBA00022553"/>
    </source>
</evidence>
<dbReference type="Proteomes" id="UP000308430">
    <property type="component" value="Unassembled WGS sequence"/>
</dbReference>
<proteinExistence type="predicted"/>
<feature type="domain" description="Response regulatory" evidence="8">
    <location>
        <begin position="32"/>
        <end position="145"/>
    </location>
</feature>
<keyword evidence="4 7" id="KW-0238">DNA-binding</keyword>
<dbReference type="OrthoDB" id="8583421at2"/>
<evidence type="ECO:0000256" key="5">
    <source>
        <dbReference type="ARBA" id="ARBA00023163"/>
    </source>
</evidence>
<evidence type="ECO:0000256" key="3">
    <source>
        <dbReference type="ARBA" id="ARBA00023015"/>
    </source>
</evidence>
<dbReference type="SMART" id="SM00862">
    <property type="entry name" value="Trans_reg_C"/>
    <property type="match status" value="1"/>
</dbReference>
<dbReference type="SUPFAM" id="SSF46894">
    <property type="entry name" value="C-terminal effector domain of the bipartite response regulators"/>
    <property type="match status" value="1"/>
</dbReference>
<dbReference type="InterPro" id="IPR039420">
    <property type="entry name" value="WalR-like"/>
</dbReference>
<dbReference type="Pfam" id="PF00486">
    <property type="entry name" value="Trans_reg_C"/>
    <property type="match status" value="1"/>
</dbReference>
<dbReference type="CDD" id="cd00383">
    <property type="entry name" value="trans_reg_C"/>
    <property type="match status" value="1"/>
</dbReference>
<dbReference type="Gene3D" id="3.40.50.2300">
    <property type="match status" value="1"/>
</dbReference>
<evidence type="ECO:0000256" key="7">
    <source>
        <dbReference type="PROSITE-ProRule" id="PRU01091"/>
    </source>
</evidence>
<dbReference type="PANTHER" id="PTHR48111:SF1">
    <property type="entry name" value="TWO-COMPONENT RESPONSE REGULATOR ORR33"/>
    <property type="match status" value="1"/>
</dbReference>
<evidence type="ECO:0000256" key="2">
    <source>
        <dbReference type="ARBA" id="ARBA00023012"/>
    </source>
</evidence>
<dbReference type="PROSITE" id="PS51755">
    <property type="entry name" value="OMPR_PHOB"/>
    <property type="match status" value="1"/>
</dbReference>
<feature type="domain" description="OmpR/PhoB-type" evidence="9">
    <location>
        <begin position="157"/>
        <end position="257"/>
    </location>
</feature>
<sequence length="260" mass="28492">MLHRELYRTQCPPPATGGHGLSMSEQIGSGIEVCIVEDDEDLREEISLALRRMGFGVRALAGSRDLYLALLQAPCDVLVLDLNLPGEDGFTIIERLRGLLSAGILVLTARSGTDDLVRCLTSGADAYLVKPVDFRELAANIVSLSRRVREAHPSSAPAMPTVLTWQLAGDGWSLVGPQGRRVALTASERILLQLLFEQANTAVRRDVIISALGHQPDYYLDHRLDMLVSRLRRKVQEAVGTPLPLKAVRGVGFMLSPREH</sequence>
<dbReference type="InterPro" id="IPR001789">
    <property type="entry name" value="Sig_transdc_resp-reg_receiver"/>
</dbReference>
<gene>
    <name evidence="10" type="ORF">E6C76_20000</name>
</gene>
<evidence type="ECO:0000256" key="6">
    <source>
        <dbReference type="PROSITE-ProRule" id="PRU00169"/>
    </source>
</evidence>
<evidence type="ECO:0000259" key="9">
    <source>
        <dbReference type="PROSITE" id="PS51755"/>
    </source>
</evidence>
<dbReference type="InterPro" id="IPR001867">
    <property type="entry name" value="OmpR/PhoB-type_DNA-bd"/>
</dbReference>
<dbReference type="InterPro" id="IPR036388">
    <property type="entry name" value="WH-like_DNA-bd_sf"/>
</dbReference>
<evidence type="ECO:0000313" key="10">
    <source>
        <dbReference type="EMBL" id="THF61939.1"/>
    </source>
</evidence>
<feature type="DNA-binding region" description="OmpR/PhoB-type" evidence="7">
    <location>
        <begin position="157"/>
        <end position="257"/>
    </location>
</feature>
<evidence type="ECO:0000259" key="8">
    <source>
        <dbReference type="PROSITE" id="PS50110"/>
    </source>
</evidence>
<dbReference type="Gene3D" id="1.10.10.10">
    <property type="entry name" value="Winged helix-like DNA-binding domain superfamily/Winged helix DNA-binding domain"/>
    <property type="match status" value="1"/>
</dbReference>
<dbReference type="SMART" id="SM00448">
    <property type="entry name" value="REC"/>
    <property type="match status" value="1"/>
</dbReference>
<keyword evidence="11" id="KW-1185">Reference proteome</keyword>
<evidence type="ECO:0000256" key="4">
    <source>
        <dbReference type="ARBA" id="ARBA00023125"/>
    </source>
</evidence>
<dbReference type="SUPFAM" id="SSF52172">
    <property type="entry name" value="CheY-like"/>
    <property type="match status" value="1"/>
</dbReference>
<name>A0A4S4ARG3_9RHOO</name>
<keyword evidence="1 6" id="KW-0597">Phosphoprotein</keyword>
<protein>
    <submittedName>
        <fullName evidence="10">Response regulator transcription factor</fullName>
    </submittedName>
</protein>
<keyword evidence="3" id="KW-0805">Transcription regulation</keyword>
<keyword evidence="5" id="KW-0804">Transcription</keyword>
<dbReference type="GO" id="GO:0005829">
    <property type="term" value="C:cytosol"/>
    <property type="evidence" value="ECO:0007669"/>
    <property type="project" value="TreeGrafter"/>
</dbReference>
<dbReference type="InterPro" id="IPR011006">
    <property type="entry name" value="CheY-like_superfamily"/>
</dbReference>
<evidence type="ECO:0000313" key="11">
    <source>
        <dbReference type="Proteomes" id="UP000308430"/>
    </source>
</evidence>
<dbReference type="InterPro" id="IPR016032">
    <property type="entry name" value="Sig_transdc_resp-reg_C-effctor"/>
</dbReference>
<dbReference type="PANTHER" id="PTHR48111">
    <property type="entry name" value="REGULATOR OF RPOS"/>
    <property type="match status" value="1"/>
</dbReference>
<organism evidence="10 11">
    <name type="scientific">Pseudothauera nasutitermitis</name>
    <dbReference type="NCBI Taxonomy" id="2565930"/>
    <lineage>
        <taxon>Bacteria</taxon>
        <taxon>Pseudomonadati</taxon>
        <taxon>Pseudomonadota</taxon>
        <taxon>Betaproteobacteria</taxon>
        <taxon>Rhodocyclales</taxon>
        <taxon>Zoogloeaceae</taxon>
        <taxon>Pseudothauera</taxon>
    </lineage>
</organism>
<accession>A0A4S4ARG3</accession>
<comment type="caution">
    <text evidence="10">The sequence shown here is derived from an EMBL/GenBank/DDBJ whole genome shotgun (WGS) entry which is preliminary data.</text>
</comment>
<feature type="modified residue" description="4-aspartylphosphate" evidence="6">
    <location>
        <position position="81"/>
    </location>
</feature>
<dbReference type="Pfam" id="PF00072">
    <property type="entry name" value="Response_reg"/>
    <property type="match status" value="1"/>
</dbReference>
<reference evidence="10 11" key="1">
    <citation type="submission" date="2019-04" db="EMBL/GenBank/DDBJ databases">
        <title>Azoarcus nasutitermitis sp. nov. isolated from termite nest.</title>
        <authorList>
            <person name="Lin S.-Y."/>
            <person name="Hameed A."/>
            <person name="Hsu Y.-H."/>
            <person name="Young C.-C."/>
        </authorList>
    </citation>
    <scope>NUCLEOTIDE SEQUENCE [LARGE SCALE GENOMIC DNA]</scope>
    <source>
        <strain evidence="10 11">CC-YHH838</strain>
    </source>
</reference>
<dbReference type="EMBL" id="SSOC01000008">
    <property type="protein sequence ID" value="THF61939.1"/>
    <property type="molecule type" value="Genomic_DNA"/>
</dbReference>
<dbReference type="PROSITE" id="PS50110">
    <property type="entry name" value="RESPONSE_REGULATORY"/>
    <property type="match status" value="1"/>
</dbReference>
<keyword evidence="2" id="KW-0902">Two-component regulatory system</keyword>
<dbReference type="AlphaFoldDB" id="A0A4S4ARG3"/>
<dbReference type="GO" id="GO:0006355">
    <property type="term" value="P:regulation of DNA-templated transcription"/>
    <property type="evidence" value="ECO:0007669"/>
    <property type="project" value="InterPro"/>
</dbReference>
<dbReference type="GO" id="GO:0000156">
    <property type="term" value="F:phosphorelay response regulator activity"/>
    <property type="evidence" value="ECO:0007669"/>
    <property type="project" value="TreeGrafter"/>
</dbReference>
<dbReference type="GO" id="GO:0032993">
    <property type="term" value="C:protein-DNA complex"/>
    <property type="evidence" value="ECO:0007669"/>
    <property type="project" value="TreeGrafter"/>
</dbReference>